<sequence length="166" mass="16714">MATPESGGGFTLPEALLALVLVGLLAQLGLTSASRDLADSRLEGASRRVMMGLERGRNAALRLGQPCVLALSASGWQEPQGSSLPPCDGAALDLGEGLGGGPAVSLSHNLPAAVRFTSNGLIIDGGTVLLSTEGTDLVRCVVVALPLGVTRLGRQGPGGCLPDPRP</sequence>
<evidence type="ECO:0000256" key="3">
    <source>
        <dbReference type="ARBA" id="ARBA00022481"/>
    </source>
</evidence>
<keyword evidence="4" id="KW-0997">Cell inner membrane</keyword>
<dbReference type="InterPro" id="IPR045584">
    <property type="entry name" value="Pilin-like"/>
</dbReference>
<dbReference type="Proteomes" id="UP001302329">
    <property type="component" value="Unassembled WGS sequence"/>
</dbReference>
<evidence type="ECO:0000256" key="7">
    <source>
        <dbReference type="ARBA" id="ARBA00023136"/>
    </source>
</evidence>
<keyword evidence="10" id="KW-1185">Reference proteome</keyword>
<dbReference type="RefSeq" id="WP_323356445.1">
    <property type="nucleotide sequence ID" value="NZ_JAYGHY010000017.1"/>
</dbReference>
<gene>
    <name evidence="9" type="ORF">VB739_07375</name>
</gene>
<accession>A0ABU5SVC9</accession>
<dbReference type="InterPro" id="IPR022346">
    <property type="entry name" value="T2SS_GspH"/>
</dbReference>
<keyword evidence="2" id="KW-1003">Cell membrane</keyword>
<comment type="subcellular location">
    <subcellularLocation>
        <location evidence="1">Cell inner membrane</location>
        <topology evidence="1">Single-pass membrane protein</topology>
    </subcellularLocation>
</comment>
<evidence type="ECO:0000256" key="4">
    <source>
        <dbReference type="ARBA" id="ARBA00022519"/>
    </source>
</evidence>
<keyword evidence="6" id="KW-1133">Transmembrane helix</keyword>
<dbReference type="Pfam" id="PF12019">
    <property type="entry name" value="GspH"/>
    <property type="match status" value="1"/>
</dbReference>
<evidence type="ECO:0000256" key="5">
    <source>
        <dbReference type="ARBA" id="ARBA00022692"/>
    </source>
</evidence>
<evidence type="ECO:0000256" key="6">
    <source>
        <dbReference type="ARBA" id="ARBA00022989"/>
    </source>
</evidence>
<protein>
    <submittedName>
        <fullName evidence="9">GspH/FimT family protein</fullName>
    </submittedName>
</protein>
<name>A0ABU5SVC9_9CYAN</name>
<dbReference type="SUPFAM" id="SSF54523">
    <property type="entry name" value="Pili subunits"/>
    <property type="match status" value="1"/>
</dbReference>
<keyword evidence="7" id="KW-0472">Membrane</keyword>
<keyword evidence="5" id="KW-0812">Transmembrane</keyword>
<evidence type="ECO:0000313" key="9">
    <source>
        <dbReference type="EMBL" id="MEA5442368.1"/>
    </source>
</evidence>
<keyword evidence="3" id="KW-0488">Methylation</keyword>
<feature type="domain" description="General secretion pathway GspH" evidence="8">
    <location>
        <begin position="45"/>
        <end position="144"/>
    </location>
</feature>
<proteinExistence type="predicted"/>
<evidence type="ECO:0000256" key="1">
    <source>
        <dbReference type="ARBA" id="ARBA00004377"/>
    </source>
</evidence>
<comment type="caution">
    <text evidence="9">The sequence shown here is derived from an EMBL/GenBank/DDBJ whole genome shotgun (WGS) entry which is preliminary data.</text>
</comment>
<evidence type="ECO:0000259" key="8">
    <source>
        <dbReference type="Pfam" id="PF12019"/>
    </source>
</evidence>
<evidence type="ECO:0000313" key="10">
    <source>
        <dbReference type="Proteomes" id="UP001302329"/>
    </source>
</evidence>
<organism evidence="9 10">
    <name type="scientific">Cyanobium gracile UHCC 0281</name>
    <dbReference type="NCBI Taxonomy" id="3110309"/>
    <lineage>
        <taxon>Bacteria</taxon>
        <taxon>Bacillati</taxon>
        <taxon>Cyanobacteriota</taxon>
        <taxon>Cyanophyceae</taxon>
        <taxon>Synechococcales</taxon>
        <taxon>Prochlorococcaceae</taxon>
        <taxon>Cyanobium</taxon>
    </lineage>
</organism>
<evidence type="ECO:0000256" key="2">
    <source>
        <dbReference type="ARBA" id="ARBA00022475"/>
    </source>
</evidence>
<dbReference type="EMBL" id="JAYGHY010000017">
    <property type="protein sequence ID" value="MEA5442368.1"/>
    <property type="molecule type" value="Genomic_DNA"/>
</dbReference>
<reference evidence="9 10" key="1">
    <citation type="submission" date="2023-12" db="EMBL/GenBank/DDBJ databases">
        <title>Baltic Sea Cyanobacteria.</title>
        <authorList>
            <person name="Delbaje E."/>
            <person name="Fewer D.P."/>
            <person name="Shishido T.K."/>
        </authorList>
    </citation>
    <scope>NUCLEOTIDE SEQUENCE [LARGE SCALE GENOMIC DNA]</scope>
    <source>
        <strain evidence="9 10">UHCC 0281</strain>
    </source>
</reference>